<sequence length="186" mass="20799">MALAVKREARMNVAAYRRWVEPRPDEERWELLDGEPVLMAPPSARHQRIVTNLVKRLDSLAEARGCGAYPGLAILSAAMDDYAPYPDVVVHCGPMPPTGFVEDPLVIVEVLSPGTMTNDRGRKLAFYATVPSLQSLLIVYQNEARIEVWRRDADWIMRVVGPEDVVDLPELGGTLPVAEIYDRVTF</sequence>
<dbReference type="PANTHER" id="PTHR36558">
    <property type="entry name" value="GLR1098 PROTEIN"/>
    <property type="match status" value="1"/>
</dbReference>
<dbReference type="OrthoDB" id="155284at2"/>
<feature type="domain" description="Putative restriction endonuclease" evidence="1">
    <location>
        <begin position="15"/>
        <end position="170"/>
    </location>
</feature>
<reference evidence="3" key="1">
    <citation type="submission" date="2016-10" db="EMBL/GenBank/DDBJ databases">
        <authorList>
            <person name="Varghese N."/>
            <person name="Submissions S."/>
        </authorList>
    </citation>
    <scope>NUCLEOTIDE SEQUENCE [LARGE SCALE GENOMIC DNA]</scope>
    <source>
        <strain evidence="3">BL47</strain>
    </source>
</reference>
<dbReference type="PANTHER" id="PTHR36558:SF1">
    <property type="entry name" value="RESTRICTION ENDONUCLEASE DOMAIN-CONTAINING PROTEIN-RELATED"/>
    <property type="match status" value="1"/>
</dbReference>
<evidence type="ECO:0000313" key="3">
    <source>
        <dbReference type="Proteomes" id="UP000198704"/>
    </source>
</evidence>
<dbReference type="Proteomes" id="UP000198704">
    <property type="component" value="Unassembled WGS sequence"/>
</dbReference>
<evidence type="ECO:0000313" key="2">
    <source>
        <dbReference type="EMBL" id="SDN45832.1"/>
    </source>
</evidence>
<dbReference type="InterPro" id="IPR008538">
    <property type="entry name" value="Uma2"/>
</dbReference>
<dbReference type="STRING" id="582672.SAMN05216360_108199"/>
<dbReference type="Gene3D" id="3.90.1570.10">
    <property type="entry name" value="tt1808, chain A"/>
    <property type="match status" value="1"/>
</dbReference>
<dbReference type="InterPro" id="IPR012296">
    <property type="entry name" value="Nuclease_put_TT1808"/>
</dbReference>
<dbReference type="GO" id="GO:0004519">
    <property type="term" value="F:endonuclease activity"/>
    <property type="evidence" value="ECO:0007669"/>
    <property type="project" value="UniProtKB-KW"/>
</dbReference>
<keyword evidence="2" id="KW-0540">Nuclease</keyword>
<accession>A0A1H0BJK4</accession>
<keyword evidence="2" id="KW-0255">Endonuclease</keyword>
<dbReference type="SUPFAM" id="SSF52980">
    <property type="entry name" value="Restriction endonuclease-like"/>
    <property type="match status" value="1"/>
</dbReference>
<evidence type="ECO:0000259" key="1">
    <source>
        <dbReference type="Pfam" id="PF05685"/>
    </source>
</evidence>
<proteinExistence type="predicted"/>
<keyword evidence="3" id="KW-1185">Reference proteome</keyword>
<dbReference type="Pfam" id="PF05685">
    <property type="entry name" value="Uma2"/>
    <property type="match status" value="1"/>
</dbReference>
<gene>
    <name evidence="2" type="ORF">SAMN05216360_108199</name>
</gene>
<name>A0A1H0BJK4_9HYPH</name>
<protein>
    <submittedName>
        <fullName evidence="2">Endonuclease, Uma2 family (Restriction endonuclease fold)</fullName>
    </submittedName>
</protein>
<dbReference type="EMBL" id="FNHS01000008">
    <property type="protein sequence ID" value="SDN45832.1"/>
    <property type="molecule type" value="Genomic_DNA"/>
</dbReference>
<keyword evidence="2" id="KW-0378">Hydrolase</keyword>
<dbReference type="InterPro" id="IPR011335">
    <property type="entry name" value="Restrct_endonuc-II-like"/>
</dbReference>
<organism evidence="2 3">
    <name type="scientific">Methylobacterium phyllostachyos</name>
    <dbReference type="NCBI Taxonomy" id="582672"/>
    <lineage>
        <taxon>Bacteria</taxon>
        <taxon>Pseudomonadati</taxon>
        <taxon>Pseudomonadota</taxon>
        <taxon>Alphaproteobacteria</taxon>
        <taxon>Hyphomicrobiales</taxon>
        <taxon>Methylobacteriaceae</taxon>
        <taxon>Methylobacterium</taxon>
    </lineage>
</organism>
<dbReference type="RefSeq" id="WP_091716856.1">
    <property type="nucleotide sequence ID" value="NZ_FNHS01000008.1"/>
</dbReference>
<dbReference type="AlphaFoldDB" id="A0A1H0BJK4"/>
<dbReference type="CDD" id="cd06260">
    <property type="entry name" value="DUF820-like"/>
    <property type="match status" value="1"/>
</dbReference>